<accession>A0ABT5WX90</accession>
<comment type="similarity">
    <text evidence="1 3">Belongs to the enoyl-CoA hydratase/isomerase family.</text>
</comment>
<sequence length="261" mass="27150">MSTGEAAVRCEKIGAVCCVTLDRPDQINAVNDAIRHGLPAILAEQDRDPETRVILLRGEGARGFCAGADVKEERGGETALEAHRRLSLGPWIEAVAAVRKPVIAALHGACMGGGLELALACDIRVAAPDARFALPEVRLGLIPGGGGTQRLVQVLGLGRALDLLLTGDRIDAAEALRIGLVTRLAPDGASLFDEAMRLCQALAAGSPNALAFVKEAALASGTGAAGYRLERALFGLLLTGEDRVEAAAAFREKRAASFTGR</sequence>
<dbReference type="PROSITE" id="PS00166">
    <property type="entry name" value="ENOYL_COA_HYDRATASE"/>
    <property type="match status" value="1"/>
</dbReference>
<dbReference type="PANTHER" id="PTHR11941">
    <property type="entry name" value="ENOYL-COA HYDRATASE-RELATED"/>
    <property type="match status" value="1"/>
</dbReference>
<protein>
    <submittedName>
        <fullName evidence="4">Enoyl-CoA hydratase/isomerase family protein</fullName>
    </submittedName>
</protein>
<dbReference type="PANTHER" id="PTHR11941:SF54">
    <property type="entry name" value="ENOYL-COA HYDRATASE, MITOCHONDRIAL"/>
    <property type="match status" value="1"/>
</dbReference>
<dbReference type="Gene3D" id="3.90.226.10">
    <property type="entry name" value="2-enoyl-CoA Hydratase, Chain A, domain 1"/>
    <property type="match status" value="1"/>
</dbReference>
<evidence type="ECO:0000256" key="3">
    <source>
        <dbReference type="RuleBase" id="RU003707"/>
    </source>
</evidence>
<evidence type="ECO:0000313" key="5">
    <source>
        <dbReference type="Proteomes" id="UP001216253"/>
    </source>
</evidence>
<evidence type="ECO:0000256" key="2">
    <source>
        <dbReference type="ARBA" id="ARBA00023239"/>
    </source>
</evidence>
<name>A0ABT5WX90_9SPHN</name>
<proteinExistence type="inferred from homology"/>
<dbReference type="InterPro" id="IPR014748">
    <property type="entry name" value="Enoyl-CoA_hydra_C"/>
</dbReference>
<dbReference type="Proteomes" id="UP001216253">
    <property type="component" value="Unassembled WGS sequence"/>
</dbReference>
<reference evidence="4 5" key="1">
    <citation type="submission" date="2023-03" db="EMBL/GenBank/DDBJ databases">
        <title>NovoSphingobium album sp. nov. isolated from polycyclic aromatic hydrocarbons- and heavy-metal polluted soil.</title>
        <authorList>
            <person name="Liu Z."/>
            <person name="Wang K."/>
        </authorList>
    </citation>
    <scope>NUCLEOTIDE SEQUENCE [LARGE SCALE GENOMIC DNA]</scope>
    <source>
        <strain evidence="4 5">H3SJ31-1</strain>
    </source>
</reference>
<evidence type="ECO:0000256" key="1">
    <source>
        <dbReference type="ARBA" id="ARBA00005254"/>
    </source>
</evidence>
<comment type="caution">
    <text evidence="4">The sequence shown here is derived from an EMBL/GenBank/DDBJ whole genome shotgun (WGS) entry which is preliminary data.</text>
</comment>
<gene>
    <name evidence="4" type="ORF">PYV00_22670</name>
</gene>
<dbReference type="CDD" id="cd06558">
    <property type="entry name" value="crotonase-like"/>
    <property type="match status" value="1"/>
</dbReference>
<dbReference type="InterPro" id="IPR001753">
    <property type="entry name" value="Enoyl-CoA_hydra/iso"/>
</dbReference>
<dbReference type="Pfam" id="PF00378">
    <property type="entry name" value="ECH_1"/>
    <property type="match status" value="1"/>
</dbReference>
<keyword evidence="2" id="KW-0456">Lyase</keyword>
<dbReference type="Gene3D" id="1.10.12.10">
    <property type="entry name" value="Lyase 2-enoyl-coa Hydratase, Chain A, domain 2"/>
    <property type="match status" value="1"/>
</dbReference>
<keyword evidence="5" id="KW-1185">Reference proteome</keyword>
<evidence type="ECO:0000313" key="4">
    <source>
        <dbReference type="EMBL" id="MDE8654506.1"/>
    </source>
</evidence>
<dbReference type="RefSeq" id="WP_275230620.1">
    <property type="nucleotide sequence ID" value="NZ_JARESE010000085.1"/>
</dbReference>
<organism evidence="4 5">
    <name type="scientific">Novosphingobium album</name>
    <name type="common">ex Liu et al. 2023</name>
    <dbReference type="NCBI Taxonomy" id="3031130"/>
    <lineage>
        <taxon>Bacteria</taxon>
        <taxon>Pseudomonadati</taxon>
        <taxon>Pseudomonadota</taxon>
        <taxon>Alphaproteobacteria</taxon>
        <taxon>Sphingomonadales</taxon>
        <taxon>Sphingomonadaceae</taxon>
        <taxon>Novosphingobium</taxon>
    </lineage>
</organism>
<dbReference type="SUPFAM" id="SSF52096">
    <property type="entry name" value="ClpP/crotonase"/>
    <property type="match status" value="1"/>
</dbReference>
<dbReference type="InterPro" id="IPR018376">
    <property type="entry name" value="Enoyl-CoA_hyd/isom_CS"/>
</dbReference>
<dbReference type="InterPro" id="IPR029045">
    <property type="entry name" value="ClpP/crotonase-like_dom_sf"/>
</dbReference>
<dbReference type="EMBL" id="JARESE010000085">
    <property type="protein sequence ID" value="MDE8654506.1"/>
    <property type="molecule type" value="Genomic_DNA"/>
</dbReference>